<reference evidence="3" key="1">
    <citation type="journal article" date="2015" name="Genome Announc.">
        <title>Draft Genome Sequence of Bacteroidales Strain TBC1, a Novel Isolate from a Methanogenic Wastewater Treatment System.</title>
        <authorList>
            <person name="Tourlousse D.M."/>
            <person name="Matsuura N."/>
            <person name="Sun L."/>
            <person name="Toyonaga M."/>
            <person name="Kuroda K."/>
            <person name="Ohashi A."/>
            <person name="Cruz R."/>
            <person name="Yamaguchi T."/>
            <person name="Sekiguchi Y."/>
        </authorList>
    </citation>
    <scope>NUCLEOTIDE SEQUENCE [LARGE SCALE GENOMIC DNA]</scope>
    <source>
        <strain evidence="3">TBC1</strain>
    </source>
</reference>
<dbReference type="PROSITE" id="PS50093">
    <property type="entry name" value="PKD"/>
    <property type="match status" value="1"/>
</dbReference>
<organism evidence="3">
    <name type="scientific">Lentimicrobium saccharophilum</name>
    <dbReference type="NCBI Taxonomy" id="1678841"/>
    <lineage>
        <taxon>Bacteria</taxon>
        <taxon>Pseudomonadati</taxon>
        <taxon>Bacteroidota</taxon>
        <taxon>Bacteroidia</taxon>
        <taxon>Bacteroidales</taxon>
        <taxon>Lentimicrobiaceae</taxon>
        <taxon>Lentimicrobium</taxon>
    </lineage>
</organism>
<dbReference type="RefSeq" id="WP_062039787.1">
    <property type="nucleotide sequence ID" value="NZ_DF968182.1"/>
</dbReference>
<dbReference type="Pfam" id="PF13573">
    <property type="entry name" value="SprB"/>
    <property type="match status" value="1"/>
</dbReference>
<dbReference type="PATRIC" id="fig|1678841.3.peg.1381"/>
<keyword evidence="4" id="KW-1185">Reference proteome</keyword>
<gene>
    <name evidence="3" type="ORF">TBC1_111219</name>
</gene>
<sequence length="1048" mass="112372">MNYKNIAIFLALLTSFLTVNAQKQANYWYFGQYAGISFAMGPPVPLNNGALNTGEGCSSISTAAGALEFYTDGRFVYNKNHAQMPNGFGLWGHSSSTQSGIIVPKPGSTTEYYIFTVDAADNGLANGLSYTKVDMLLNDGLGDVVTTEKNISLVPLACEKVTAVGHADGQTFWVITKKWGNSDFYAYRITWDGVNTTPVISSTGPPLVGNIGQASKGYLKVSPDGTKIAAANNTAFDVGIYNFDNSTGIITHLVTDNTYTNPGGGDPGGPYGVEFSPNSSRLYIGEWKSNRKIHQYDLSSGDPTTILNSRTVVASVGQSSDPIGALQLGPDNRLYIARYGSPYLSRINQPNALGSACDFVENAVNLGGRECRYGLPPFIQSFFYLTVDFYWDEPACDGNVIQFYASASDTPDSLKWTFPNGSNSTVMNPSYTFPGPGLYGVGLVVYLYGQSKTVNRFIRIHPSTTVSLGNDTTICASEAFYLDPGQYNSYIWHDGSVSQTILGDTTGWYRCTVANEWGCTATDSIYLTVNPNPEVNAGPDTGIPEGTSYTIPAGVAGGSGSYTYHWEPAALLLNPNVLQPTTVVMNTTTVFTLTVTDNQTGCIGQDQVLITVEGGVLSCNAYASPPAVCLGDQTQLTVLAYGGTGQYTYEWTSNPPGFSSTLPEPTVAPLQTTTYTVIVNDGESSVSRNVVVTIHPLPVVSAGADQIIPHGTSAMLISSVTGGTGPYTYQWSPADMVLAPTMPVTPTLNLYVSQSFTLEVSDHNGCASDSQTLVIVEGGPLHVNPTAVDSVICRGESTQIQALPGGGSGLYESYLWTSNPPGFTSNDPNPVVEPLVETVYSVEVYDGFNSTSGSVRVRVNPLPSISLPPANDPRIQYISPVEIGVCVYDTITLNAGNPGSSYLWSNGAVTQTIDIKTSGISFDIQEYNVTVDDPVTGCSNQGEIAVYFTFQNCSYGIDEMNEDNRMQVYPNPSSSGEFSIHIEGLKGIADLEVFTLQGKRIYTEVISLVHGNLFSSTLSLRNCKPGMYYLRLASDEAVIVRKLIIQQM</sequence>
<dbReference type="OrthoDB" id="993841at2"/>
<dbReference type="Gene3D" id="2.130.10.10">
    <property type="entry name" value="YVTN repeat-like/Quinoprotein amine dehydrogenase"/>
    <property type="match status" value="1"/>
</dbReference>
<dbReference type="SUPFAM" id="SSF63829">
    <property type="entry name" value="Calcium-dependent phosphotriesterase"/>
    <property type="match status" value="1"/>
</dbReference>
<dbReference type="Gene3D" id="2.60.40.10">
    <property type="entry name" value="Immunoglobulins"/>
    <property type="match status" value="1"/>
</dbReference>
<dbReference type="InterPro" id="IPR000601">
    <property type="entry name" value="PKD_dom"/>
</dbReference>
<protein>
    <submittedName>
        <fullName evidence="3">Protein containing Por secretion system C-terminal sorting domain</fullName>
    </submittedName>
</protein>
<accession>A0A0S7BQN1</accession>
<evidence type="ECO:0000313" key="4">
    <source>
        <dbReference type="Proteomes" id="UP000053091"/>
    </source>
</evidence>
<dbReference type="InterPro" id="IPR026444">
    <property type="entry name" value="Secre_tail"/>
</dbReference>
<dbReference type="SUPFAM" id="SSF49299">
    <property type="entry name" value="PKD domain"/>
    <property type="match status" value="1"/>
</dbReference>
<keyword evidence="1" id="KW-0732">Signal</keyword>
<dbReference type="InterPro" id="IPR035986">
    <property type="entry name" value="PKD_dom_sf"/>
</dbReference>
<dbReference type="EMBL" id="DF968182">
    <property type="protein sequence ID" value="GAP43077.1"/>
    <property type="molecule type" value="Genomic_DNA"/>
</dbReference>
<dbReference type="AlphaFoldDB" id="A0A0S7BQN1"/>
<feature type="chain" id="PRO_5006633083" evidence="1">
    <location>
        <begin position="22"/>
        <end position="1048"/>
    </location>
</feature>
<dbReference type="InterPro" id="IPR025667">
    <property type="entry name" value="SprB_repeat"/>
</dbReference>
<dbReference type="Pfam" id="PF18962">
    <property type="entry name" value="Por_Secre_tail"/>
    <property type="match status" value="1"/>
</dbReference>
<feature type="signal peptide" evidence="1">
    <location>
        <begin position="1"/>
        <end position="21"/>
    </location>
</feature>
<dbReference type="Pfam" id="PF18911">
    <property type="entry name" value="PKD_4"/>
    <property type="match status" value="1"/>
</dbReference>
<evidence type="ECO:0000256" key="1">
    <source>
        <dbReference type="SAM" id="SignalP"/>
    </source>
</evidence>
<dbReference type="Proteomes" id="UP000053091">
    <property type="component" value="Unassembled WGS sequence"/>
</dbReference>
<evidence type="ECO:0000313" key="3">
    <source>
        <dbReference type="EMBL" id="GAP43077.1"/>
    </source>
</evidence>
<name>A0A0S7BQN1_9BACT</name>
<evidence type="ECO:0000259" key="2">
    <source>
        <dbReference type="PROSITE" id="PS50093"/>
    </source>
</evidence>
<dbReference type="InterPro" id="IPR015943">
    <property type="entry name" value="WD40/YVTN_repeat-like_dom_sf"/>
</dbReference>
<feature type="domain" description="PKD" evidence="2">
    <location>
        <begin position="401"/>
        <end position="445"/>
    </location>
</feature>
<dbReference type="InterPro" id="IPR013783">
    <property type="entry name" value="Ig-like_fold"/>
</dbReference>
<dbReference type="STRING" id="1678841.TBC1_111219"/>
<dbReference type="NCBIfam" id="TIGR04183">
    <property type="entry name" value="Por_Secre_tail"/>
    <property type="match status" value="1"/>
</dbReference>
<proteinExistence type="predicted"/>